<evidence type="ECO:0000256" key="13">
    <source>
        <dbReference type="ARBA" id="ARBA00043962"/>
    </source>
</evidence>
<organism evidence="17 18">
    <name type="scientific">Pyricularia grisea</name>
    <name type="common">Crabgrass-specific blast fungus</name>
    <name type="synonym">Magnaporthe grisea</name>
    <dbReference type="NCBI Taxonomy" id="148305"/>
    <lineage>
        <taxon>Eukaryota</taxon>
        <taxon>Fungi</taxon>
        <taxon>Dikarya</taxon>
        <taxon>Ascomycota</taxon>
        <taxon>Pezizomycotina</taxon>
        <taxon>Sordariomycetes</taxon>
        <taxon>Sordariomycetidae</taxon>
        <taxon>Magnaporthales</taxon>
        <taxon>Pyriculariaceae</taxon>
        <taxon>Pyricularia</taxon>
    </lineage>
</organism>
<protein>
    <recommendedName>
        <fullName evidence="14">Peptide hydrolase</fullName>
        <ecNumber evidence="14">3.4.-.-</ecNumber>
    </recommendedName>
</protein>
<evidence type="ECO:0000313" key="18">
    <source>
        <dbReference type="RefSeq" id="XP_030987430.1"/>
    </source>
</evidence>
<feature type="domain" description="Peptidase M28" evidence="16">
    <location>
        <begin position="229"/>
        <end position="460"/>
    </location>
</feature>
<comment type="similarity">
    <text evidence="13">Belongs to the peptidase M28 family. M28E subfamily.</text>
</comment>
<reference evidence="18" key="1">
    <citation type="journal article" date="2019" name="Mol. Biol. Evol.">
        <title>Blast fungal genomes show frequent chromosomal changes, gene gains and losses, and effector gene turnover.</title>
        <authorList>
            <person name="Gomez Luciano L.B."/>
            <person name="Jason Tsai I."/>
            <person name="Chuma I."/>
            <person name="Tosa Y."/>
            <person name="Chen Y.H."/>
            <person name="Li J.Y."/>
            <person name="Li M.Y."/>
            <person name="Jade Lu M.Y."/>
            <person name="Nakayashiki H."/>
            <person name="Li W.H."/>
        </authorList>
    </citation>
    <scope>NUCLEOTIDE SEQUENCE</scope>
    <source>
        <strain evidence="18">NI907</strain>
    </source>
</reference>
<reference evidence="18" key="2">
    <citation type="submission" date="2019-10" db="EMBL/GenBank/DDBJ databases">
        <authorList>
            <consortium name="NCBI Genome Project"/>
        </authorList>
    </citation>
    <scope>NUCLEOTIDE SEQUENCE</scope>
    <source>
        <strain evidence="18">NI907</strain>
    </source>
</reference>
<keyword evidence="4 14" id="KW-0645">Protease</keyword>
<evidence type="ECO:0000256" key="11">
    <source>
        <dbReference type="ARBA" id="ARBA00023180"/>
    </source>
</evidence>
<dbReference type="InterPro" id="IPR045175">
    <property type="entry name" value="M28_fam"/>
</dbReference>
<evidence type="ECO:0000256" key="7">
    <source>
        <dbReference type="ARBA" id="ARBA00022801"/>
    </source>
</evidence>
<evidence type="ECO:0000259" key="16">
    <source>
        <dbReference type="Pfam" id="PF04389"/>
    </source>
</evidence>
<sequence length="527" mass="57337">MKIYPFALAFAVASIARNPTATTEVAESVQLTTIEPSATLAISNIPEDVFPIPGPGPVMATDVFSTESTTPATESAASVTIEPEVSAASAKPQFEELFTIRIDPDHKWLVTEDEMWHYKKTGKSYMDVTNAQELDSRPAPAQEERRLTPFATKVSHIRIVEKMARYLSKGVMQTNIDVLSSFYNRYYNSEHGQRSSEWLLTQVDRIVQASGADNITVKPVPHKFLQKSVIVIIPGMTDRKIILGAHQDSLNMTDRRGGRAPGAGCGNAFGNFPRPVADQAFLNQDDNASGTAVLLEALRALLTNDVITTGDAPNTIEFHWYAGEEAGLLGSLEIFMDYLVAREDVKAMLNFDMIGFNKRTTDQNKSAIIGVGADHLVTDPFLSDYVKMLISNYTTATASSVSCGFACSDHASAAWAGYPAAFVSKSSLDGANPSIHTALDNMTTVDMDSVLEHARLALAFAYEMGMHDFDMDEVSQAAGEQESNLAHEKQMNPEPSTEAEPEPVSDSEPNSTLEEESDPSLTTDSSL</sequence>
<evidence type="ECO:0000256" key="3">
    <source>
        <dbReference type="ARBA" id="ARBA00022438"/>
    </source>
</evidence>
<keyword evidence="7 14" id="KW-0378">Hydrolase</keyword>
<keyword evidence="17" id="KW-1185">Reference proteome</keyword>
<evidence type="ECO:0000256" key="10">
    <source>
        <dbReference type="ARBA" id="ARBA00023157"/>
    </source>
</evidence>
<evidence type="ECO:0000256" key="12">
    <source>
        <dbReference type="ARBA" id="ARBA00043843"/>
    </source>
</evidence>
<feature type="region of interest" description="Disordered" evidence="15">
    <location>
        <begin position="475"/>
        <end position="527"/>
    </location>
</feature>
<name>A0A6P8BJP6_PYRGI</name>
<dbReference type="GO" id="GO:0006508">
    <property type="term" value="P:proteolysis"/>
    <property type="evidence" value="ECO:0007669"/>
    <property type="project" value="UniProtKB-KW"/>
</dbReference>
<proteinExistence type="inferred from homology"/>
<dbReference type="GO" id="GO:0008235">
    <property type="term" value="F:metalloexopeptidase activity"/>
    <property type="evidence" value="ECO:0007669"/>
    <property type="project" value="InterPro"/>
</dbReference>
<keyword evidence="8 14" id="KW-0862">Zinc</keyword>
<evidence type="ECO:0000256" key="14">
    <source>
        <dbReference type="RuleBase" id="RU361240"/>
    </source>
</evidence>
<dbReference type="PANTHER" id="PTHR12147:SF56">
    <property type="entry name" value="AMINOPEPTIDASE YDR415C-RELATED"/>
    <property type="match status" value="1"/>
</dbReference>
<evidence type="ECO:0000256" key="15">
    <source>
        <dbReference type="SAM" id="MobiDB-lite"/>
    </source>
</evidence>
<dbReference type="Proteomes" id="UP000515153">
    <property type="component" value="Unplaced"/>
</dbReference>
<evidence type="ECO:0000256" key="1">
    <source>
        <dbReference type="ARBA" id="ARBA00001947"/>
    </source>
</evidence>
<evidence type="ECO:0000313" key="17">
    <source>
        <dbReference type="Proteomes" id="UP000515153"/>
    </source>
</evidence>
<dbReference type="EC" id="3.4.-.-" evidence="14"/>
<dbReference type="PANTHER" id="PTHR12147">
    <property type="entry name" value="METALLOPEPTIDASE M28 FAMILY MEMBER"/>
    <property type="match status" value="1"/>
</dbReference>
<dbReference type="RefSeq" id="XP_030987430.1">
    <property type="nucleotide sequence ID" value="XM_031121722.1"/>
</dbReference>
<evidence type="ECO:0000256" key="8">
    <source>
        <dbReference type="ARBA" id="ARBA00022833"/>
    </source>
</evidence>
<dbReference type="GO" id="GO:0004177">
    <property type="term" value="F:aminopeptidase activity"/>
    <property type="evidence" value="ECO:0007669"/>
    <property type="project" value="UniProtKB-KW"/>
</dbReference>
<dbReference type="AlphaFoldDB" id="A0A6P8BJP6"/>
<evidence type="ECO:0000256" key="4">
    <source>
        <dbReference type="ARBA" id="ARBA00022670"/>
    </source>
</evidence>
<dbReference type="SUPFAM" id="SSF53187">
    <property type="entry name" value="Zn-dependent exopeptidases"/>
    <property type="match status" value="1"/>
</dbReference>
<dbReference type="KEGG" id="pgri:PgNI_01650"/>
<keyword evidence="11" id="KW-0325">Glycoprotein</keyword>
<evidence type="ECO:0000256" key="6">
    <source>
        <dbReference type="ARBA" id="ARBA00022729"/>
    </source>
</evidence>
<evidence type="ECO:0000256" key="5">
    <source>
        <dbReference type="ARBA" id="ARBA00022723"/>
    </source>
</evidence>
<evidence type="ECO:0000256" key="2">
    <source>
        <dbReference type="ARBA" id="ARBA00011245"/>
    </source>
</evidence>
<dbReference type="GO" id="GO:0046872">
    <property type="term" value="F:metal ion binding"/>
    <property type="evidence" value="ECO:0007669"/>
    <property type="project" value="UniProtKB-KW"/>
</dbReference>
<comment type="subunit">
    <text evidence="2">Monomer.</text>
</comment>
<dbReference type="Gene3D" id="3.40.630.10">
    <property type="entry name" value="Zn peptidases"/>
    <property type="match status" value="1"/>
</dbReference>
<dbReference type="Pfam" id="PF04389">
    <property type="entry name" value="Peptidase_M28"/>
    <property type="match status" value="1"/>
</dbReference>
<evidence type="ECO:0000256" key="9">
    <source>
        <dbReference type="ARBA" id="ARBA00023145"/>
    </source>
</evidence>
<dbReference type="GeneID" id="41956635"/>
<reference evidence="18" key="3">
    <citation type="submission" date="2025-08" db="UniProtKB">
        <authorList>
            <consortium name="RefSeq"/>
        </authorList>
    </citation>
    <scope>IDENTIFICATION</scope>
    <source>
        <strain evidence="18">NI907</strain>
    </source>
</reference>
<keyword evidence="6" id="KW-0732">Signal</keyword>
<dbReference type="InterPro" id="IPR007484">
    <property type="entry name" value="Peptidase_M28"/>
</dbReference>
<keyword evidence="5 14" id="KW-0479">Metal-binding</keyword>
<accession>A0A6P8BJP6</accession>
<comment type="function">
    <text evidence="12">Extracellular aminopeptidase that allows assimilation of proteinaceous substrates.</text>
</comment>
<keyword evidence="9" id="KW-0865">Zymogen</keyword>
<keyword evidence="3" id="KW-0031">Aminopeptidase</keyword>
<keyword evidence="10" id="KW-1015">Disulfide bond</keyword>
<gene>
    <name evidence="18" type="ORF">PgNI_01650</name>
</gene>
<comment type="cofactor">
    <cofactor evidence="1">
        <name>Zn(2+)</name>
        <dbReference type="ChEBI" id="CHEBI:29105"/>
    </cofactor>
</comment>